<organism evidence="4 5">
    <name type="scientific">Deinococcus multiflagellatus</name>
    <dbReference type="NCBI Taxonomy" id="1656887"/>
    <lineage>
        <taxon>Bacteria</taxon>
        <taxon>Thermotogati</taxon>
        <taxon>Deinococcota</taxon>
        <taxon>Deinococci</taxon>
        <taxon>Deinococcales</taxon>
        <taxon>Deinococcaceae</taxon>
        <taxon>Deinococcus</taxon>
    </lineage>
</organism>
<evidence type="ECO:0000259" key="3">
    <source>
        <dbReference type="Pfam" id="PF13274"/>
    </source>
</evidence>
<sequence length="299" mass="32509">MTRVLLALAGVVLLAVTALALVWLLGQLLTGLGIFIVGAAGVLGRLLWFLLVAGGSRGWCTLWPARGVRARGSPSPRRPAPSPTGRPRRRPPPPRLNRPPRPALNGRSAPAPAFPRRLNASSSAPNMLRCRQKGGLPMTIAITNPQRTGYAAEVVANAFLELAREEGRALTQMQVHKLVFIAHGFTLALLGRPLIYNTVHAWRGGPVVRRLWQLWGERGTQPIEGRLPVAQGEPELAGDPEALDVIRSVWAAYGQMDGLELSRLTHRPGSPWSQIYGQAPDLIPDQVTREYYTALARSA</sequence>
<reference evidence="5" key="1">
    <citation type="journal article" date="2019" name="Int. J. Syst. Evol. Microbiol.">
        <title>The Global Catalogue of Microorganisms (GCM) 10K type strain sequencing project: providing services to taxonomists for standard genome sequencing and annotation.</title>
        <authorList>
            <consortium name="The Broad Institute Genomics Platform"/>
            <consortium name="The Broad Institute Genome Sequencing Center for Infectious Disease"/>
            <person name="Wu L."/>
            <person name="Ma J."/>
        </authorList>
    </citation>
    <scope>NUCLEOTIDE SEQUENCE [LARGE SCALE GENOMIC DNA]</scope>
    <source>
        <strain evidence="5">CCUG 63830</strain>
    </source>
</reference>
<protein>
    <submittedName>
        <fullName evidence="4">Panacea domain-containing protein</fullName>
    </submittedName>
</protein>
<evidence type="ECO:0000256" key="1">
    <source>
        <dbReference type="SAM" id="MobiDB-lite"/>
    </source>
</evidence>
<name>A0ABW1ZHL2_9DEIO</name>
<dbReference type="Proteomes" id="UP001596317">
    <property type="component" value="Unassembled WGS sequence"/>
</dbReference>
<feature type="domain" description="Antitoxin SocA-like Panacea" evidence="3">
    <location>
        <begin position="176"/>
        <end position="272"/>
    </location>
</feature>
<proteinExistence type="predicted"/>
<feature type="transmembrane region" description="Helical" evidence="2">
    <location>
        <begin position="30"/>
        <end position="53"/>
    </location>
</feature>
<dbReference type="Pfam" id="PF13274">
    <property type="entry name" value="SocA_Panacea"/>
    <property type="match status" value="1"/>
</dbReference>
<accession>A0ABW1ZHL2</accession>
<evidence type="ECO:0000313" key="4">
    <source>
        <dbReference type="EMBL" id="MFC6659772.1"/>
    </source>
</evidence>
<keyword evidence="2" id="KW-0472">Membrane</keyword>
<keyword evidence="5" id="KW-1185">Reference proteome</keyword>
<keyword evidence="2" id="KW-1133">Transmembrane helix</keyword>
<evidence type="ECO:0000313" key="5">
    <source>
        <dbReference type="Proteomes" id="UP001596317"/>
    </source>
</evidence>
<keyword evidence="2" id="KW-0812">Transmembrane</keyword>
<gene>
    <name evidence="4" type="ORF">ACFP90_04880</name>
</gene>
<feature type="region of interest" description="Disordered" evidence="1">
    <location>
        <begin position="68"/>
        <end position="120"/>
    </location>
</feature>
<comment type="caution">
    <text evidence="4">The sequence shown here is derived from an EMBL/GenBank/DDBJ whole genome shotgun (WGS) entry which is preliminary data.</text>
</comment>
<evidence type="ECO:0000256" key="2">
    <source>
        <dbReference type="SAM" id="Phobius"/>
    </source>
</evidence>
<feature type="compositionally biased region" description="Pro residues" evidence="1">
    <location>
        <begin position="93"/>
        <end position="102"/>
    </location>
</feature>
<dbReference type="EMBL" id="JBHSWB010000001">
    <property type="protein sequence ID" value="MFC6659772.1"/>
    <property type="molecule type" value="Genomic_DNA"/>
</dbReference>
<dbReference type="InterPro" id="IPR025272">
    <property type="entry name" value="SocA_Panacea"/>
</dbReference>
<dbReference type="RefSeq" id="WP_380054479.1">
    <property type="nucleotide sequence ID" value="NZ_JBHSWB010000001.1"/>
</dbReference>